<dbReference type="SUPFAM" id="SSF52172">
    <property type="entry name" value="CheY-like"/>
    <property type="match status" value="1"/>
</dbReference>
<keyword evidence="3" id="KW-0812">Transmembrane</keyword>
<evidence type="ECO:0000259" key="4">
    <source>
        <dbReference type="PROSITE" id="PS50110"/>
    </source>
</evidence>
<dbReference type="InterPro" id="IPR011006">
    <property type="entry name" value="CheY-like_superfamily"/>
</dbReference>
<accession>A0ABQ3AU58</accession>
<evidence type="ECO:0000313" key="5">
    <source>
        <dbReference type="EMBL" id="GGY64239.1"/>
    </source>
</evidence>
<dbReference type="Pfam" id="PF00072">
    <property type="entry name" value="Response_reg"/>
    <property type="match status" value="1"/>
</dbReference>
<sequence length="341" mass="37840">MDIKNALLVDDSKVARFTLSKLLKGSHMEVSTAGSAEEALDLLSNSQRPDVIFIDHLMPGMNGVEAARAIRNNPATAHIPIVMCTSGKSAEFEEAARKMGVDEILPKPPARDGVARVLEKLRAMPEAEPVTVSEESQVPPANDPDIPLLNADQVAMAARAEVKAQISEQLHERLTQLFDDQVGYLRQGMEEHNDQHTALVNEKLAALEALLDVQQKAIARTVTREVNVLLENALDKSRDKLRKDLLKTMDRMIGDHNTHLQEQLDRQREQDQEFWKSLQADTLQQAADTSHQQAEQVARHLHDLTASRRRKSSRNTYVGVLAISLAVAVTSVAWMQGLLPV</sequence>
<evidence type="ECO:0000256" key="1">
    <source>
        <dbReference type="ARBA" id="ARBA00022553"/>
    </source>
</evidence>
<dbReference type="PANTHER" id="PTHR44591">
    <property type="entry name" value="STRESS RESPONSE REGULATOR PROTEIN 1"/>
    <property type="match status" value="1"/>
</dbReference>
<reference evidence="6" key="1">
    <citation type="journal article" date="2019" name="Int. J. Syst. Evol. Microbiol.">
        <title>The Global Catalogue of Microorganisms (GCM) 10K type strain sequencing project: providing services to taxonomists for standard genome sequencing and annotation.</title>
        <authorList>
            <consortium name="The Broad Institute Genomics Platform"/>
            <consortium name="The Broad Institute Genome Sequencing Center for Infectious Disease"/>
            <person name="Wu L."/>
            <person name="Ma J."/>
        </authorList>
    </citation>
    <scope>NUCLEOTIDE SEQUENCE [LARGE SCALE GENOMIC DNA]</scope>
    <source>
        <strain evidence="6">KCTC 22280</strain>
    </source>
</reference>
<dbReference type="SMART" id="SM00448">
    <property type="entry name" value="REC"/>
    <property type="match status" value="1"/>
</dbReference>
<evidence type="ECO:0000256" key="2">
    <source>
        <dbReference type="PROSITE-ProRule" id="PRU00169"/>
    </source>
</evidence>
<dbReference type="Proteomes" id="UP000601597">
    <property type="component" value="Unassembled WGS sequence"/>
</dbReference>
<keyword evidence="6" id="KW-1185">Reference proteome</keyword>
<feature type="modified residue" description="4-aspartylphosphate" evidence="2">
    <location>
        <position position="55"/>
    </location>
</feature>
<keyword evidence="3" id="KW-0472">Membrane</keyword>
<proteinExistence type="predicted"/>
<feature type="domain" description="Response regulatory" evidence="4">
    <location>
        <begin position="5"/>
        <end position="122"/>
    </location>
</feature>
<keyword evidence="3" id="KW-1133">Transmembrane helix</keyword>
<evidence type="ECO:0000256" key="3">
    <source>
        <dbReference type="SAM" id="Phobius"/>
    </source>
</evidence>
<dbReference type="PANTHER" id="PTHR44591:SF3">
    <property type="entry name" value="RESPONSE REGULATORY DOMAIN-CONTAINING PROTEIN"/>
    <property type="match status" value="1"/>
</dbReference>
<evidence type="ECO:0000313" key="6">
    <source>
        <dbReference type="Proteomes" id="UP000601597"/>
    </source>
</evidence>
<name>A0ABQ3AU58_9GAMM</name>
<dbReference type="Gene3D" id="3.40.50.2300">
    <property type="match status" value="1"/>
</dbReference>
<comment type="caution">
    <text evidence="5">The sequence shown here is derived from an EMBL/GenBank/DDBJ whole genome shotgun (WGS) entry which is preliminary data.</text>
</comment>
<dbReference type="PROSITE" id="PS50110">
    <property type="entry name" value="RESPONSE_REGULATORY"/>
    <property type="match status" value="1"/>
</dbReference>
<organism evidence="5 6">
    <name type="scientific">Marinobacter zhanjiangensis</name>
    <dbReference type="NCBI Taxonomy" id="578215"/>
    <lineage>
        <taxon>Bacteria</taxon>
        <taxon>Pseudomonadati</taxon>
        <taxon>Pseudomonadota</taxon>
        <taxon>Gammaproteobacteria</taxon>
        <taxon>Pseudomonadales</taxon>
        <taxon>Marinobacteraceae</taxon>
        <taxon>Marinobacter</taxon>
    </lineage>
</organism>
<dbReference type="CDD" id="cd00156">
    <property type="entry name" value="REC"/>
    <property type="match status" value="1"/>
</dbReference>
<gene>
    <name evidence="5" type="ORF">GCM10007071_08600</name>
</gene>
<dbReference type="InterPro" id="IPR050595">
    <property type="entry name" value="Bact_response_regulator"/>
</dbReference>
<dbReference type="InterPro" id="IPR001789">
    <property type="entry name" value="Sig_transdc_resp-reg_receiver"/>
</dbReference>
<keyword evidence="1 2" id="KW-0597">Phosphoprotein</keyword>
<feature type="transmembrane region" description="Helical" evidence="3">
    <location>
        <begin position="317"/>
        <end position="335"/>
    </location>
</feature>
<dbReference type="EMBL" id="BMXV01000002">
    <property type="protein sequence ID" value="GGY64239.1"/>
    <property type="molecule type" value="Genomic_DNA"/>
</dbReference>
<protein>
    <recommendedName>
        <fullName evidence="4">Response regulatory domain-containing protein</fullName>
    </recommendedName>
</protein>
<dbReference type="RefSeq" id="WP_189573383.1">
    <property type="nucleotide sequence ID" value="NZ_BMXV01000002.1"/>
</dbReference>